<evidence type="ECO:0000313" key="6">
    <source>
        <dbReference type="Proteomes" id="UP000620262"/>
    </source>
</evidence>
<dbReference type="SUPFAM" id="SSF53448">
    <property type="entry name" value="Nucleotide-diphospho-sugar transferases"/>
    <property type="match status" value="1"/>
</dbReference>
<organism evidence="5 6">
    <name type="scientific">Rhizobium viscosum</name>
    <name type="common">Arthrobacter viscosus</name>
    <dbReference type="NCBI Taxonomy" id="1673"/>
    <lineage>
        <taxon>Bacteria</taxon>
        <taxon>Pseudomonadati</taxon>
        <taxon>Pseudomonadota</taxon>
        <taxon>Alphaproteobacteria</taxon>
        <taxon>Hyphomicrobiales</taxon>
        <taxon>Rhizobiaceae</taxon>
        <taxon>Rhizobium/Agrobacterium group</taxon>
        <taxon>Rhizobium</taxon>
    </lineage>
</organism>
<proteinExistence type="inferred from homology"/>
<evidence type="ECO:0000313" key="5">
    <source>
        <dbReference type="EMBL" id="MBE1505554.1"/>
    </source>
</evidence>
<dbReference type="PANTHER" id="PTHR43179:SF12">
    <property type="entry name" value="GALACTOFURANOSYLTRANSFERASE GLFT2"/>
    <property type="match status" value="1"/>
</dbReference>
<dbReference type="Gene3D" id="3.90.550.10">
    <property type="entry name" value="Spore Coat Polysaccharide Biosynthesis Protein SpsA, Chain A"/>
    <property type="match status" value="1"/>
</dbReference>
<dbReference type="InterPro" id="IPR029044">
    <property type="entry name" value="Nucleotide-diphossugar_trans"/>
</dbReference>
<accession>A0ABR9IQR4</accession>
<name>A0ABR9IQR4_RHIVS</name>
<evidence type="ECO:0000256" key="3">
    <source>
        <dbReference type="ARBA" id="ARBA00022679"/>
    </source>
</evidence>
<evidence type="ECO:0000256" key="1">
    <source>
        <dbReference type="ARBA" id="ARBA00006739"/>
    </source>
</evidence>
<comment type="caution">
    <text evidence="5">The sequence shown here is derived from an EMBL/GenBank/DDBJ whole genome shotgun (WGS) entry which is preliminary data.</text>
</comment>
<evidence type="ECO:0000259" key="4">
    <source>
        <dbReference type="Pfam" id="PF00535"/>
    </source>
</evidence>
<sequence length="316" mass="34014">MMAPTLQAPTLKIAVGIASAGRPATLLETVTYIDSLEPHPERIIICVPNLDDAAGLADRKGVELKVGPRGLTCQRNRIIEAASTDMDVLIFLDDDFIPAPGFIPRMAAVFADNPDVVIATGDVLADGILGRGLTQSEAVHVIKTAGERGEKVTEVYNAYGCNMAVRLAPIVGHGLAFDEELPLYGWLEDVDFSRSIARYGRSVRISGACGVHLGVKSGRQPGKRLGYSQVANPMHLVRKGTMSLNRALAQIGRNILANARGTLLNDRAVDRRGRLNGNFLALSDLLMGRASPMRILELSQSSNREMPSPSIAAKRR</sequence>
<keyword evidence="3" id="KW-0808">Transferase</keyword>
<comment type="similarity">
    <text evidence="1">Belongs to the glycosyltransferase 2 family.</text>
</comment>
<evidence type="ECO:0000256" key="2">
    <source>
        <dbReference type="ARBA" id="ARBA00022676"/>
    </source>
</evidence>
<keyword evidence="6" id="KW-1185">Reference proteome</keyword>
<dbReference type="CDD" id="cd00761">
    <property type="entry name" value="Glyco_tranf_GTA_type"/>
    <property type="match status" value="1"/>
</dbReference>
<dbReference type="Proteomes" id="UP000620262">
    <property type="component" value="Unassembled WGS sequence"/>
</dbReference>
<reference evidence="5 6" key="1">
    <citation type="submission" date="2020-10" db="EMBL/GenBank/DDBJ databases">
        <title>Sequencing the genomes of 1000 actinobacteria strains.</title>
        <authorList>
            <person name="Klenk H.-P."/>
        </authorList>
    </citation>
    <scope>NUCLEOTIDE SEQUENCE [LARGE SCALE GENOMIC DNA]</scope>
    <source>
        <strain evidence="5 6">DSM 7307</strain>
    </source>
</reference>
<dbReference type="Pfam" id="PF00535">
    <property type="entry name" value="Glycos_transf_2"/>
    <property type="match status" value="1"/>
</dbReference>
<dbReference type="PANTHER" id="PTHR43179">
    <property type="entry name" value="RHAMNOSYLTRANSFERASE WBBL"/>
    <property type="match status" value="1"/>
</dbReference>
<feature type="domain" description="Glycosyltransferase 2-like" evidence="4">
    <location>
        <begin position="61"/>
        <end position="164"/>
    </location>
</feature>
<gene>
    <name evidence="5" type="ORF">H4W29_002735</name>
</gene>
<protein>
    <submittedName>
        <fullName evidence="5">GT2 family glycosyltransferase</fullName>
    </submittedName>
</protein>
<dbReference type="InterPro" id="IPR001173">
    <property type="entry name" value="Glyco_trans_2-like"/>
</dbReference>
<dbReference type="RefSeq" id="WP_192729393.1">
    <property type="nucleotide sequence ID" value="NZ_BAAAVL010000009.1"/>
</dbReference>
<keyword evidence="2" id="KW-0328">Glycosyltransferase</keyword>
<dbReference type="EMBL" id="JADBEC010000001">
    <property type="protein sequence ID" value="MBE1505554.1"/>
    <property type="molecule type" value="Genomic_DNA"/>
</dbReference>